<name>A0A4Y2M3U7_ARAVE</name>
<reference evidence="1 2" key="1">
    <citation type="journal article" date="2019" name="Sci. Rep.">
        <title>Orb-weaving spider Araneus ventricosus genome elucidates the spidroin gene catalogue.</title>
        <authorList>
            <person name="Kono N."/>
            <person name="Nakamura H."/>
            <person name="Ohtoshi R."/>
            <person name="Moran D.A.P."/>
            <person name="Shinohara A."/>
            <person name="Yoshida Y."/>
            <person name="Fujiwara M."/>
            <person name="Mori M."/>
            <person name="Tomita M."/>
            <person name="Arakawa K."/>
        </authorList>
    </citation>
    <scope>NUCLEOTIDE SEQUENCE [LARGE SCALE GENOMIC DNA]</scope>
</reference>
<gene>
    <name evidence="1" type="ORF">AVEN_171319_1</name>
</gene>
<accession>A0A4Y2M3U7</accession>
<dbReference type="EMBL" id="BGPR01006772">
    <property type="protein sequence ID" value="GBN21735.1"/>
    <property type="molecule type" value="Genomic_DNA"/>
</dbReference>
<sequence length="174" mass="20155">MFQDARVSSESLSHEYWVFSTQIRIWIVRFRWIAHSSSLVRVGKAECFSSRFSRSLREPVYFVFIRGVVSIRAVVVFFRAGGEPPHTLFKVTPNQAFLYTISGVVCIQHQYWCILTPCSQAPDTIRELFSPVVTPILEYVWKVSDGNDRLFVNNFAFPLVAAVTQKRYRRLLVV</sequence>
<proteinExistence type="predicted"/>
<evidence type="ECO:0000313" key="1">
    <source>
        <dbReference type="EMBL" id="GBN21735.1"/>
    </source>
</evidence>
<dbReference type="AlphaFoldDB" id="A0A4Y2M3U7"/>
<keyword evidence="2" id="KW-1185">Reference proteome</keyword>
<organism evidence="1 2">
    <name type="scientific">Araneus ventricosus</name>
    <name type="common">Orbweaver spider</name>
    <name type="synonym">Epeira ventricosa</name>
    <dbReference type="NCBI Taxonomy" id="182803"/>
    <lineage>
        <taxon>Eukaryota</taxon>
        <taxon>Metazoa</taxon>
        <taxon>Ecdysozoa</taxon>
        <taxon>Arthropoda</taxon>
        <taxon>Chelicerata</taxon>
        <taxon>Arachnida</taxon>
        <taxon>Araneae</taxon>
        <taxon>Araneomorphae</taxon>
        <taxon>Entelegynae</taxon>
        <taxon>Araneoidea</taxon>
        <taxon>Araneidae</taxon>
        <taxon>Araneus</taxon>
    </lineage>
</organism>
<comment type="caution">
    <text evidence="1">The sequence shown here is derived from an EMBL/GenBank/DDBJ whole genome shotgun (WGS) entry which is preliminary data.</text>
</comment>
<dbReference type="Proteomes" id="UP000499080">
    <property type="component" value="Unassembled WGS sequence"/>
</dbReference>
<evidence type="ECO:0000313" key="2">
    <source>
        <dbReference type="Proteomes" id="UP000499080"/>
    </source>
</evidence>
<protein>
    <submittedName>
        <fullName evidence="1">Uncharacterized protein</fullName>
    </submittedName>
</protein>